<protein>
    <recommendedName>
        <fullName evidence="6">Peptidyl-prolyl cis-trans isomerase</fullName>
        <ecNumber evidence="6">5.2.1.8</ecNumber>
    </recommendedName>
</protein>
<proteinExistence type="inferred from homology"/>
<dbReference type="EMBL" id="JBBHJY010000001">
    <property type="protein sequence ID" value="MEJ6008315.1"/>
    <property type="molecule type" value="Genomic_DNA"/>
</dbReference>
<comment type="caution">
    <text evidence="10">The sequence shown here is derived from an EMBL/GenBank/DDBJ whole genome shotgun (WGS) entry which is preliminary data.</text>
</comment>
<evidence type="ECO:0000313" key="10">
    <source>
        <dbReference type="EMBL" id="MEJ6008315.1"/>
    </source>
</evidence>
<reference evidence="10 11" key="1">
    <citation type="submission" date="2024-03" db="EMBL/GenBank/DDBJ databases">
        <authorList>
            <person name="Jo J.-H."/>
        </authorList>
    </citation>
    <scope>NUCLEOTIDE SEQUENCE [LARGE SCALE GENOMIC DNA]</scope>
    <source>
        <strain evidence="10 11">AS3R-12</strain>
    </source>
</reference>
<keyword evidence="11" id="KW-1185">Reference proteome</keyword>
<feature type="transmembrane region" description="Helical" evidence="8">
    <location>
        <begin position="20"/>
        <end position="37"/>
    </location>
</feature>
<keyword evidence="8" id="KW-0472">Membrane</keyword>
<dbReference type="PANTHER" id="PTHR43811">
    <property type="entry name" value="FKBP-TYPE PEPTIDYL-PROLYL CIS-TRANS ISOMERASE FKPA"/>
    <property type="match status" value="1"/>
</dbReference>
<keyword evidence="8" id="KW-0812">Transmembrane</keyword>
<dbReference type="GO" id="GO:0003755">
    <property type="term" value="F:peptidyl-prolyl cis-trans isomerase activity"/>
    <property type="evidence" value="ECO:0007669"/>
    <property type="project" value="UniProtKB-EC"/>
</dbReference>
<keyword evidence="3 5" id="KW-0697">Rotamase</keyword>
<evidence type="ECO:0000256" key="4">
    <source>
        <dbReference type="ARBA" id="ARBA00023235"/>
    </source>
</evidence>
<evidence type="ECO:0000256" key="8">
    <source>
        <dbReference type="SAM" id="Phobius"/>
    </source>
</evidence>
<keyword evidence="4 5" id="KW-0413">Isomerase</keyword>
<organism evidence="10 11">
    <name type="scientific">Novosphingobium aquae</name>
    <dbReference type="NCBI Taxonomy" id="3133435"/>
    <lineage>
        <taxon>Bacteria</taxon>
        <taxon>Pseudomonadati</taxon>
        <taxon>Pseudomonadota</taxon>
        <taxon>Alphaproteobacteria</taxon>
        <taxon>Sphingomonadales</taxon>
        <taxon>Sphingomonadaceae</taxon>
        <taxon>Novosphingobium</taxon>
    </lineage>
</organism>
<evidence type="ECO:0000256" key="3">
    <source>
        <dbReference type="ARBA" id="ARBA00023110"/>
    </source>
</evidence>
<dbReference type="Proteomes" id="UP001379235">
    <property type="component" value="Unassembled WGS sequence"/>
</dbReference>
<gene>
    <name evidence="10" type="ORF">WG900_00130</name>
</gene>
<keyword evidence="8" id="KW-1133">Transmembrane helix</keyword>
<evidence type="ECO:0000256" key="2">
    <source>
        <dbReference type="ARBA" id="ARBA00006577"/>
    </source>
</evidence>
<dbReference type="Gene3D" id="3.10.50.40">
    <property type="match status" value="1"/>
</dbReference>
<dbReference type="PROSITE" id="PS50059">
    <property type="entry name" value="FKBP_PPIASE"/>
    <property type="match status" value="1"/>
</dbReference>
<evidence type="ECO:0000259" key="9">
    <source>
        <dbReference type="PROSITE" id="PS50059"/>
    </source>
</evidence>
<accession>A0ABU8S3B7</accession>
<sequence length="194" mass="20321">MTEITRVPLQPVAKGSVTKIWLGVLALVLAGAGLAWGTTRGYNTLDGGVQVITLKAGEGDSPKTSDVALVNYKGTLKDGTVFDENKQVPMPLQGVIPGFTTALSSMQKGGKYQVMIPAAAGYGDKDNGPIPANSDLYFDIDLLGFMDFQQFQMQQAMMQQMQQQRGGPGGPGGGPGRGERAPLPPGAPGSEPQQ</sequence>
<dbReference type="SUPFAM" id="SSF54534">
    <property type="entry name" value="FKBP-like"/>
    <property type="match status" value="1"/>
</dbReference>
<evidence type="ECO:0000256" key="7">
    <source>
        <dbReference type="SAM" id="MobiDB-lite"/>
    </source>
</evidence>
<dbReference type="Pfam" id="PF00254">
    <property type="entry name" value="FKBP_C"/>
    <property type="match status" value="1"/>
</dbReference>
<dbReference type="PANTHER" id="PTHR43811:SF23">
    <property type="entry name" value="FKBP-TYPE 22 KDA PEPTIDYL-PROLYL CIS-TRANS ISOMERASE"/>
    <property type="match status" value="1"/>
</dbReference>
<evidence type="ECO:0000313" key="11">
    <source>
        <dbReference type="Proteomes" id="UP001379235"/>
    </source>
</evidence>
<dbReference type="EC" id="5.2.1.8" evidence="6"/>
<dbReference type="InterPro" id="IPR046357">
    <property type="entry name" value="PPIase_dom_sf"/>
</dbReference>
<feature type="region of interest" description="Disordered" evidence="7">
    <location>
        <begin position="156"/>
        <end position="194"/>
    </location>
</feature>
<evidence type="ECO:0000256" key="1">
    <source>
        <dbReference type="ARBA" id="ARBA00000971"/>
    </source>
</evidence>
<comment type="catalytic activity">
    <reaction evidence="1 5 6">
        <text>[protein]-peptidylproline (omega=180) = [protein]-peptidylproline (omega=0)</text>
        <dbReference type="Rhea" id="RHEA:16237"/>
        <dbReference type="Rhea" id="RHEA-COMP:10747"/>
        <dbReference type="Rhea" id="RHEA-COMP:10748"/>
        <dbReference type="ChEBI" id="CHEBI:83833"/>
        <dbReference type="ChEBI" id="CHEBI:83834"/>
        <dbReference type="EC" id="5.2.1.8"/>
    </reaction>
</comment>
<dbReference type="RefSeq" id="WP_339963853.1">
    <property type="nucleotide sequence ID" value="NZ_JBBHJY010000001.1"/>
</dbReference>
<name>A0ABU8S3B7_9SPHN</name>
<feature type="compositionally biased region" description="Low complexity" evidence="7">
    <location>
        <begin position="156"/>
        <end position="165"/>
    </location>
</feature>
<evidence type="ECO:0000256" key="6">
    <source>
        <dbReference type="RuleBase" id="RU003915"/>
    </source>
</evidence>
<feature type="domain" description="PPIase FKBP-type" evidence="9">
    <location>
        <begin position="65"/>
        <end position="146"/>
    </location>
</feature>
<comment type="similarity">
    <text evidence="2 6">Belongs to the FKBP-type PPIase family.</text>
</comment>
<dbReference type="InterPro" id="IPR001179">
    <property type="entry name" value="PPIase_FKBP_dom"/>
</dbReference>
<feature type="compositionally biased region" description="Gly residues" evidence="7">
    <location>
        <begin position="166"/>
        <end position="176"/>
    </location>
</feature>
<evidence type="ECO:0000256" key="5">
    <source>
        <dbReference type="PROSITE-ProRule" id="PRU00277"/>
    </source>
</evidence>